<dbReference type="FunFam" id="3.40.50.920:FF:000002">
    <property type="entry name" value="1-deoxy-D-xylulose-5-phosphate synthase"/>
    <property type="match status" value="1"/>
</dbReference>
<dbReference type="PROSITE" id="PS00802">
    <property type="entry name" value="TRANSKETOLASE_2"/>
    <property type="match status" value="1"/>
</dbReference>
<evidence type="ECO:0000256" key="5">
    <source>
        <dbReference type="ARBA" id="ARBA00022723"/>
    </source>
</evidence>
<organism evidence="13 14">
    <name type="scientific">Candidatus Glassbacteria bacterium RIFCSPLOWO2_12_FULL_58_11</name>
    <dbReference type="NCBI Taxonomy" id="1817867"/>
    <lineage>
        <taxon>Bacteria</taxon>
        <taxon>Candidatus Glassiibacteriota</taxon>
    </lineage>
</organism>
<dbReference type="SUPFAM" id="SSF52518">
    <property type="entry name" value="Thiamin diphosphate-binding fold (THDP-binding)"/>
    <property type="match status" value="2"/>
</dbReference>
<dbReference type="GO" id="GO:0009228">
    <property type="term" value="P:thiamine biosynthetic process"/>
    <property type="evidence" value="ECO:0007669"/>
    <property type="project" value="UniProtKB-UniRule"/>
</dbReference>
<feature type="binding site" evidence="11">
    <location>
        <position position="368"/>
    </location>
    <ligand>
        <name>thiamine diphosphate</name>
        <dbReference type="ChEBI" id="CHEBI:58937"/>
    </ligand>
</feature>
<evidence type="ECO:0000256" key="11">
    <source>
        <dbReference type="HAMAP-Rule" id="MF_00315"/>
    </source>
</evidence>
<dbReference type="InterPro" id="IPR033248">
    <property type="entry name" value="Transketolase_C"/>
</dbReference>
<evidence type="ECO:0000313" key="14">
    <source>
        <dbReference type="Proteomes" id="UP000179129"/>
    </source>
</evidence>
<dbReference type="Pfam" id="PF13292">
    <property type="entry name" value="DXP_synthase_N"/>
    <property type="match status" value="1"/>
</dbReference>
<comment type="function">
    <text evidence="10 11">Catalyzes the acyloin condensation reaction between C atoms 2 and 3 of pyruvate and glyceraldehyde 3-phosphate to yield 1-deoxy-D-xylulose-5-phosphate (DXP).</text>
</comment>
<evidence type="ECO:0000256" key="4">
    <source>
        <dbReference type="ARBA" id="ARBA00022679"/>
    </source>
</evidence>
<sequence>MKPGSKLSRIEGPADVKALANEELKQLCQEIREYLVSVVCECGGHLAPNLGIAELTVALHYIFDSPRDKIIWDVGHQCYVHKILTGRKEAFKKLRQDGGLSGFPSPEESPCDSFIAGHASTSISAAVGFATARDLAGENFKVIAVIGDGALTGGLAYEGLNNAGASGRNLLVILNDNQMSISPNVGAFSRYLNSIILDPRYNKFKKDIWDVTEKLPVGKEEVRNFARRLEESLKNLVLPGMLFEELGFKYFGPIDGHNLDELISTLNSIKDLEGPQLLHVLTKKGKGYEHAEENPTLFHGTPAFDSATGRSIPSRIPSYSRLFGDAAVELAEVNPRILAITAAMPDGTGLDKFRDTFPGRFFDVGIAEQHAVTFAAGMSKVGARPLVAIYSTFIQRAFDMTMLEVALQEQPVVFALDRAGIVGDDGPTHNGVFDLSFMSLIPNMIVSAPKDEVELRDLLYTAFLQEKAPFSIRFPRGSGVGMGRSLWFRELAIGSWEILEQGGDVAILATGSMVYPSLWASKLLAKEGLNATVVNCRFIKPMDQEILDWILDNYETVVTVEENVLCGGFGSQVGLYASGRPWTAARISHLGIPDQFLKQAKRSTVLERLGLSPAGIESFVRKAVGERLDEHSLKGKHLS</sequence>
<dbReference type="Pfam" id="PF02779">
    <property type="entry name" value="Transket_pyr"/>
    <property type="match status" value="1"/>
</dbReference>
<evidence type="ECO:0000256" key="10">
    <source>
        <dbReference type="ARBA" id="ARBA00055605"/>
    </source>
</evidence>
<comment type="catalytic activity">
    <reaction evidence="11">
        <text>D-glyceraldehyde 3-phosphate + pyruvate + H(+) = 1-deoxy-D-xylulose 5-phosphate + CO2</text>
        <dbReference type="Rhea" id="RHEA:12605"/>
        <dbReference type="ChEBI" id="CHEBI:15361"/>
        <dbReference type="ChEBI" id="CHEBI:15378"/>
        <dbReference type="ChEBI" id="CHEBI:16526"/>
        <dbReference type="ChEBI" id="CHEBI:57792"/>
        <dbReference type="ChEBI" id="CHEBI:59776"/>
        <dbReference type="EC" id="2.2.1.7"/>
    </reaction>
</comment>
<dbReference type="Pfam" id="PF02780">
    <property type="entry name" value="Transketolase_C"/>
    <property type="match status" value="1"/>
</dbReference>
<keyword evidence="4 11" id="KW-0808">Transferase</keyword>
<comment type="cofactor">
    <cofactor evidence="11">
        <name>Mg(2+)</name>
        <dbReference type="ChEBI" id="CHEBI:18420"/>
    </cofactor>
    <text evidence="11">Binds 1 Mg(2+) ion per subunit.</text>
</comment>
<evidence type="ECO:0000256" key="1">
    <source>
        <dbReference type="ARBA" id="ARBA00004980"/>
    </source>
</evidence>
<comment type="cofactor">
    <cofactor evidence="11">
        <name>thiamine diphosphate</name>
        <dbReference type="ChEBI" id="CHEBI:58937"/>
    </cofactor>
    <text evidence="11">Binds 1 thiamine pyrophosphate per subunit.</text>
</comment>
<feature type="domain" description="Transketolase-like pyrimidine-binding" evidence="12">
    <location>
        <begin position="317"/>
        <end position="482"/>
    </location>
</feature>
<dbReference type="Proteomes" id="UP000179129">
    <property type="component" value="Unassembled WGS sequence"/>
</dbReference>
<feature type="binding site" evidence="11">
    <location>
        <begin position="117"/>
        <end position="119"/>
    </location>
    <ligand>
        <name>thiamine diphosphate</name>
        <dbReference type="ChEBI" id="CHEBI:58937"/>
    </ligand>
</feature>
<dbReference type="InterPro" id="IPR049557">
    <property type="entry name" value="Transketolase_CS"/>
</dbReference>
<dbReference type="PROSITE" id="PS00801">
    <property type="entry name" value="TRANSKETOLASE_1"/>
    <property type="match status" value="1"/>
</dbReference>
<dbReference type="PANTHER" id="PTHR43322:SF5">
    <property type="entry name" value="1-DEOXY-D-XYLULOSE-5-PHOSPHATE SYNTHASE, CHLOROPLASTIC"/>
    <property type="match status" value="1"/>
</dbReference>
<dbReference type="GO" id="GO:0000287">
    <property type="term" value="F:magnesium ion binding"/>
    <property type="evidence" value="ECO:0007669"/>
    <property type="project" value="UniProtKB-UniRule"/>
</dbReference>
<keyword evidence="8 11" id="KW-0786">Thiamine pyrophosphate</keyword>
<dbReference type="AlphaFoldDB" id="A0A1F5Z466"/>
<keyword evidence="5 11" id="KW-0479">Metal-binding</keyword>
<dbReference type="InterPro" id="IPR005475">
    <property type="entry name" value="Transketolase-like_Pyr-bd"/>
</dbReference>
<keyword evidence="7 11" id="KW-0784">Thiamine biosynthesis</keyword>
<evidence type="ECO:0000256" key="3">
    <source>
        <dbReference type="ARBA" id="ARBA00011738"/>
    </source>
</evidence>
<comment type="subunit">
    <text evidence="3 11">Homodimer.</text>
</comment>
<evidence type="ECO:0000259" key="12">
    <source>
        <dbReference type="SMART" id="SM00861"/>
    </source>
</evidence>
<dbReference type="EMBL" id="MFIX01000003">
    <property type="protein sequence ID" value="OGG06902.1"/>
    <property type="molecule type" value="Genomic_DNA"/>
</dbReference>
<dbReference type="NCBIfam" id="TIGR00204">
    <property type="entry name" value="dxs"/>
    <property type="match status" value="1"/>
</dbReference>
<comment type="similarity">
    <text evidence="2 11">Belongs to the transketolase family. DXPS subfamily.</text>
</comment>
<dbReference type="GO" id="GO:0019288">
    <property type="term" value="P:isopentenyl diphosphate biosynthetic process, methylerythritol 4-phosphate pathway"/>
    <property type="evidence" value="ECO:0007669"/>
    <property type="project" value="TreeGrafter"/>
</dbReference>
<accession>A0A1F5Z466</accession>
<dbReference type="SMART" id="SM00861">
    <property type="entry name" value="Transket_pyr"/>
    <property type="match status" value="1"/>
</dbReference>
<keyword evidence="9 11" id="KW-0414">Isoprene biosynthesis</keyword>
<evidence type="ECO:0000256" key="7">
    <source>
        <dbReference type="ARBA" id="ARBA00022977"/>
    </source>
</evidence>
<feature type="binding site" evidence="11">
    <location>
        <position position="288"/>
    </location>
    <ligand>
        <name>thiamine diphosphate</name>
        <dbReference type="ChEBI" id="CHEBI:58937"/>
    </ligand>
</feature>
<dbReference type="GO" id="GO:0030976">
    <property type="term" value="F:thiamine pyrophosphate binding"/>
    <property type="evidence" value="ECO:0007669"/>
    <property type="project" value="UniProtKB-UniRule"/>
</dbReference>
<evidence type="ECO:0000256" key="2">
    <source>
        <dbReference type="ARBA" id="ARBA00011081"/>
    </source>
</evidence>
<dbReference type="SUPFAM" id="SSF52922">
    <property type="entry name" value="TK C-terminal domain-like"/>
    <property type="match status" value="1"/>
</dbReference>
<dbReference type="CDD" id="cd02007">
    <property type="entry name" value="TPP_DXS"/>
    <property type="match status" value="1"/>
</dbReference>
<dbReference type="InterPro" id="IPR020826">
    <property type="entry name" value="Transketolase_BS"/>
</dbReference>
<keyword evidence="6 11" id="KW-0460">Magnesium</keyword>
<dbReference type="InterPro" id="IPR005477">
    <property type="entry name" value="Dxylulose-5-P_synthase"/>
</dbReference>
<dbReference type="PANTHER" id="PTHR43322">
    <property type="entry name" value="1-D-DEOXYXYLULOSE 5-PHOSPHATE SYNTHASE-RELATED"/>
    <property type="match status" value="1"/>
</dbReference>
<dbReference type="CDD" id="cd07033">
    <property type="entry name" value="TPP_PYR_DXS_TK_like"/>
    <property type="match status" value="1"/>
</dbReference>
<dbReference type="Gene3D" id="3.40.50.920">
    <property type="match status" value="1"/>
</dbReference>
<evidence type="ECO:0000256" key="6">
    <source>
        <dbReference type="ARBA" id="ARBA00022842"/>
    </source>
</evidence>
<comment type="pathway">
    <text evidence="1 11">Metabolic intermediate biosynthesis; 1-deoxy-D-xylulose 5-phosphate biosynthesis; 1-deoxy-D-xylulose 5-phosphate from D-glyceraldehyde 3-phosphate and pyruvate: step 1/1.</text>
</comment>
<reference evidence="13 14" key="1">
    <citation type="journal article" date="2016" name="Nat. Commun.">
        <title>Thousands of microbial genomes shed light on interconnected biogeochemical processes in an aquifer system.</title>
        <authorList>
            <person name="Anantharaman K."/>
            <person name="Brown C.T."/>
            <person name="Hug L.A."/>
            <person name="Sharon I."/>
            <person name="Castelle C.J."/>
            <person name="Probst A.J."/>
            <person name="Thomas B.C."/>
            <person name="Singh A."/>
            <person name="Wilkins M.J."/>
            <person name="Karaoz U."/>
            <person name="Brodie E.L."/>
            <person name="Williams K.H."/>
            <person name="Hubbard S.S."/>
            <person name="Banfield J.F."/>
        </authorList>
    </citation>
    <scope>NUCLEOTIDE SEQUENCE [LARGE SCALE GENOMIC DNA]</scope>
</reference>
<dbReference type="NCBIfam" id="NF003933">
    <property type="entry name" value="PRK05444.2-2"/>
    <property type="match status" value="1"/>
</dbReference>
<dbReference type="InterPro" id="IPR009014">
    <property type="entry name" value="Transketo_C/PFOR_II"/>
</dbReference>
<dbReference type="FunFam" id="3.40.50.970:FF:000005">
    <property type="entry name" value="1-deoxy-D-xylulose-5-phosphate synthase"/>
    <property type="match status" value="1"/>
</dbReference>
<dbReference type="GO" id="GO:0005829">
    <property type="term" value="C:cytosol"/>
    <property type="evidence" value="ECO:0007669"/>
    <property type="project" value="TreeGrafter"/>
</dbReference>
<feature type="binding site" evidence="11">
    <location>
        <position position="177"/>
    </location>
    <ligand>
        <name>Mg(2+)</name>
        <dbReference type="ChEBI" id="CHEBI:18420"/>
    </ligand>
</feature>
<evidence type="ECO:0000256" key="9">
    <source>
        <dbReference type="ARBA" id="ARBA00023229"/>
    </source>
</evidence>
<feature type="binding site" evidence="11">
    <location>
        <position position="148"/>
    </location>
    <ligand>
        <name>Mg(2+)</name>
        <dbReference type="ChEBI" id="CHEBI:18420"/>
    </ligand>
</feature>
<protein>
    <recommendedName>
        <fullName evidence="11">1-deoxy-D-xylulose-5-phosphate synthase</fullName>
        <ecNumber evidence="11">2.2.1.7</ecNumber>
    </recommendedName>
    <alternativeName>
        <fullName evidence="11">1-deoxyxylulose-5-phosphate synthase</fullName>
        <shortName evidence="11">DXP synthase</shortName>
        <shortName evidence="11">DXPS</shortName>
    </alternativeName>
</protein>
<gene>
    <name evidence="11" type="primary">dxs</name>
    <name evidence="13" type="ORF">A3F83_10035</name>
</gene>
<evidence type="ECO:0000256" key="8">
    <source>
        <dbReference type="ARBA" id="ARBA00023052"/>
    </source>
</evidence>
<dbReference type="InterPro" id="IPR029061">
    <property type="entry name" value="THDP-binding"/>
</dbReference>
<proteinExistence type="inferred from homology"/>
<name>A0A1F5Z466_9BACT</name>
<dbReference type="GO" id="GO:0008661">
    <property type="term" value="F:1-deoxy-D-xylulose-5-phosphate synthase activity"/>
    <property type="evidence" value="ECO:0007669"/>
    <property type="project" value="UniProtKB-UniRule"/>
</dbReference>
<dbReference type="EC" id="2.2.1.7" evidence="11"/>
<dbReference type="HAMAP" id="MF_00315">
    <property type="entry name" value="DXP_synth"/>
    <property type="match status" value="1"/>
</dbReference>
<dbReference type="UniPathway" id="UPA00064">
    <property type="reaction ID" value="UER00091"/>
</dbReference>
<dbReference type="GO" id="GO:0016114">
    <property type="term" value="P:terpenoid biosynthetic process"/>
    <property type="evidence" value="ECO:0007669"/>
    <property type="project" value="UniProtKB-UniRule"/>
</dbReference>
<dbReference type="Gene3D" id="3.40.50.970">
    <property type="match status" value="2"/>
</dbReference>
<evidence type="ECO:0000313" key="13">
    <source>
        <dbReference type="EMBL" id="OGG06902.1"/>
    </source>
</evidence>
<feature type="binding site" evidence="11">
    <location>
        <position position="177"/>
    </location>
    <ligand>
        <name>thiamine diphosphate</name>
        <dbReference type="ChEBI" id="CHEBI:58937"/>
    </ligand>
</feature>
<comment type="caution">
    <text evidence="13">The sequence shown here is derived from an EMBL/GenBank/DDBJ whole genome shotgun (WGS) entry which is preliminary data.</text>
</comment>
<dbReference type="STRING" id="1817867.A3F83_10035"/>
<feature type="binding site" evidence="11">
    <location>
        <position position="76"/>
    </location>
    <ligand>
        <name>thiamine diphosphate</name>
        <dbReference type="ChEBI" id="CHEBI:58937"/>
    </ligand>
</feature>
<feature type="binding site" evidence="11">
    <location>
        <begin position="149"/>
        <end position="150"/>
    </location>
    <ligand>
        <name>thiamine diphosphate</name>
        <dbReference type="ChEBI" id="CHEBI:58937"/>
    </ligand>
</feature>